<sequence length="552" mass="60290">MTTTGSGHDTRPATEWLADAVLYQIYPQSFADADGDGIGDFAGIEQRLDHLAWLGVNTVWLNPCFASPFQDAGYDVSDYLTVAPRYGTNDSLARLVDSARRRGIRVLLDLVAGHTSDQHPWFTASADDPSDHRYIWAEGNTHPGDGFQPSPGTRPGWYKPNFFPSQPALNFGYARTHPNEPWRQPVDADGPRANRQALRDIMEHWLDLGLAGFRVDMAASLVKDDPGHAESARLWRDMRDWMDKKHPQAALLSEWGDPAVSVPAGFHADFFLQFGAEDNGLKLRSLWNNNTGTVSEDWAPLEPYFGADGTGSLGTFLDGWRTATTAISDAGRGGFVALPTANHDFSRLACGPRTAEQLPAAFAFQLTWPTLPAVYYGDEIGMRYIPGLPKHEGSVLGPRYNRAGSRTPMQWDSTPNAGFSTAPAERLYLPLDPDPTRPTVAAQRKDPGSLLNLVRRLIALRKSTPELGSRAGVQVLHAGYPFVYVRGGRYLIFVNPRRERAKFTLPEGITRGLAGAEAVEAAGVEVNDGLVSAAGFAYGVFDLGRAGARAAQ</sequence>
<dbReference type="PANTHER" id="PTHR10357">
    <property type="entry name" value="ALPHA-AMYLASE FAMILY MEMBER"/>
    <property type="match status" value="1"/>
</dbReference>
<dbReference type="EMBL" id="JAYWVC010000145">
    <property type="protein sequence ID" value="MED7826236.1"/>
    <property type="molecule type" value="Genomic_DNA"/>
</dbReference>
<dbReference type="InterPro" id="IPR006047">
    <property type="entry name" value="GH13_cat_dom"/>
</dbReference>
<proteinExistence type="inferred from homology"/>
<organism evidence="3 4">
    <name type="scientific">Streptomyces chiangmaiensis</name>
    <dbReference type="NCBI Taxonomy" id="766497"/>
    <lineage>
        <taxon>Bacteria</taxon>
        <taxon>Bacillati</taxon>
        <taxon>Actinomycetota</taxon>
        <taxon>Actinomycetes</taxon>
        <taxon>Kitasatosporales</taxon>
        <taxon>Streptomycetaceae</taxon>
        <taxon>Streptomyces</taxon>
    </lineage>
</organism>
<evidence type="ECO:0000259" key="2">
    <source>
        <dbReference type="SMART" id="SM00642"/>
    </source>
</evidence>
<comment type="caution">
    <text evidence="3">The sequence shown here is derived from an EMBL/GenBank/DDBJ whole genome shotgun (WGS) entry which is preliminary data.</text>
</comment>
<evidence type="ECO:0000313" key="4">
    <source>
        <dbReference type="Proteomes" id="UP001333996"/>
    </source>
</evidence>
<keyword evidence="3" id="KW-0378">Hydrolase</keyword>
<dbReference type="Pfam" id="PF00128">
    <property type="entry name" value="Alpha-amylase"/>
    <property type="match status" value="1"/>
</dbReference>
<dbReference type="InterPro" id="IPR017853">
    <property type="entry name" value="GH"/>
</dbReference>
<dbReference type="GO" id="GO:0016787">
    <property type="term" value="F:hydrolase activity"/>
    <property type="evidence" value="ECO:0007669"/>
    <property type="project" value="UniProtKB-KW"/>
</dbReference>
<reference evidence="3" key="1">
    <citation type="submission" date="2024-01" db="EMBL/GenBank/DDBJ databases">
        <title>First draft genome sequence data of TA4-1, the type strain of Gram-positive actinobacterium Streptomyces chiangmaiensis.</title>
        <authorList>
            <person name="Yasawong M."/>
            <person name="Nantapong N."/>
        </authorList>
    </citation>
    <scope>NUCLEOTIDE SEQUENCE</scope>
    <source>
        <strain evidence="3">TA4-1</strain>
    </source>
</reference>
<dbReference type="PANTHER" id="PTHR10357:SF179">
    <property type="entry name" value="NEUTRAL AND BASIC AMINO ACID TRANSPORT PROTEIN RBAT"/>
    <property type="match status" value="1"/>
</dbReference>
<dbReference type="Gene3D" id="3.90.400.10">
    <property type="entry name" value="Oligo-1,6-glucosidase, Domain 2"/>
    <property type="match status" value="1"/>
</dbReference>
<feature type="domain" description="Glycosyl hydrolase family 13 catalytic" evidence="2">
    <location>
        <begin position="24"/>
        <end position="406"/>
    </location>
</feature>
<keyword evidence="4" id="KW-1185">Reference proteome</keyword>
<comment type="similarity">
    <text evidence="1">Belongs to the glycosyl hydrolase 13 family.</text>
</comment>
<dbReference type="RefSeq" id="WP_329510635.1">
    <property type="nucleotide sequence ID" value="NZ_BAAAYZ010000006.1"/>
</dbReference>
<evidence type="ECO:0000313" key="3">
    <source>
        <dbReference type="EMBL" id="MED7826236.1"/>
    </source>
</evidence>
<gene>
    <name evidence="3" type="ORF">VXC91_30840</name>
</gene>
<dbReference type="Proteomes" id="UP001333996">
    <property type="component" value="Unassembled WGS sequence"/>
</dbReference>
<dbReference type="SUPFAM" id="SSF51445">
    <property type="entry name" value="(Trans)glycosidases"/>
    <property type="match status" value="1"/>
</dbReference>
<evidence type="ECO:0000256" key="1">
    <source>
        <dbReference type="ARBA" id="ARBA00008061"/>
    </source>
</evidence>
<name>A0ABU7FQ68_9ACTN</name>
<protein>
    <submittedName>
        <fullName evidence="3">Alpha-amylase family glycosyl hydrolase</fullName>
    </submittedName>
</protein>
<dbReference type="Gene3D" id="3.20.20.80">
    <property type="entry name" value="Glycosidases"/>
    <property type="match status" value="1"/>
</dbReference>
<accession>A0ABU7FQ68</accession>
<dbReference type="SMART" id="SM00642">
    <property type="entry name" value="Aamy"/>
    <property type="match status" value="1"/>
</dbReference>
<dbReference type="InterPro" id="IPR045857">
    <property type="entry name" value="O16G_dom_2"/>
</dbReference>